<keyword evidence="2" id="KW-1003">Cell membrane</keyword>
<feature type="compositionally biased region" description="Basic residues" evidence="8">
    <location>
        <begin position="15"/>
        <end position="24"/>
    </location>
</feature>
<feature type="region of interest" description="Disordered" evidence="8">
    <location>
        <begin position="220"/>
        <end position="247"/>
    </location>
</feature>
<evidence type="ECO:0000256" key="4">
    <source>
        <dbReference type="ARBA" id="ARBA00022692"/>
    </source>
</evidence>
<evidence type="ECO:0000256" key="5">
    <source>
        <dbReference type="ARBA" id="ARBA00022989"/>
    </source>
</evidence>
<dbReference type="PROSITE" id="PS50263">
    <property type="entry name" value="CN_HYDROLASE"/>
    <property type="match status" value="1"/>
</dbReference>
<evidence type="ECO:0000256" key="2">
    <source>
        <dbReference type="ARBA" id="ARBA00022475"/>
    </source>
</evidence>
<keyword evidence="4 9" id="KW-0812">Transmembrane</keyword>
<feature type="domain" description="CN hydrolase" evidence="10">
    <location>
        <begin position="94"/>
        <end position="247"/>
    </location>
</feature>
<dbReference type="InterPro" id="IPR004563">
    <property type="entry name" value="Apolipo_AcylTrfase"/>
</dbReference>
<reference evidence="11" key="1">
    <citation type="submission" date="2024-06" db="EMBL/GenBank/DDBJ databases">
        <authorList>
            <consortium name="consrtm"/>
            <person name="Uemura M."/>
            <person name="Terahara T."/>
        </authorList>
    </citation>
    <scope>NUCLEOTIDE SEQUENCE</scope>
    <source>
        <strain evidence="11">KM77-8</strain>
    </source>
</reference>
<dbReference type="GO" id="GO:0016410">
    <property type="term" value="F:N-acyltransferase activity"/>
    <property type="evidence" value="ECO:0007669"/>
    <property type="project" value="InterPro"/>
</dbReference>
<feature type="compositionally biased region" description="Low complexity" evidence="8">
    <location>
        <begin position="231"/>
        <end position="247"/>
    </location>
</feature>
<comment type="subcellular location">
    <subcellularLocation>
        <location evidence="1">Cell membrane</location>
        <topology evidence="1">Multi-pass membrane protein</topology>
    </subcellularLocation>
</comment>
<feature type="transmembrane region" description="Helical" evidence="9">
    <location>
        <begin position="63"/>
        <end position="85"/>
    </location>
</feature>
<evidence type="ECO:0000256" key="1">
    <source>
        <dbReference type="ARBA" id="ARBA00004651"/>
    </source>
</evidence>
<dbReference type="PANTHER" id="PTHR38686:SF1">
    <property type="entry name" value="APOLIPOPROTEIN N-ACYLTRANSFERASE"/>
    <property type="match status" value="1"/>
</dbReference>
<dbReference type="InterPro" id="IPR003010">
    <property type="entry name" value="C-N_Hydrolase"/>
</dbReference>
<evidence type="ECO:0000259" key="10">
    <source>
        <dbReference type="PROSITE" id="PS50263"/>
    </source>
</evidence>
<evidence type="ECO:0000256" key="9">
    <source>
        <dbReference type="SAM" id="Phobius"/>
    </source>
</evidence>
<evidence type="ECO:0000256" key="7">
    <source>
        <dbReference type="ARBA" id="ARBA00023315"/>
    </source>
</evidence>
<protein>
    <recommendedName>
        <fullName evidence="10">CN hydrolase domain-containing protein</fullName>
    </recommendedName>
</protein>
<keyword evidence="5 9" id="KW-1133">Transmembrane helix</keyword>
<evidence type="ECO:0000256" key="6">
    <source>
        <dbReference type="ARBA" id="ARBA00023136"/>
    </source>
</evidence>
<dbReference type="AlphaFoldDB" id="A0AAT9HPJ2"/>
<dbReference type="PANTHER" id="PTHR38686">
    <property type="entry name" value="APOLIPOPROTEIN N-ACYLTRANSFERASE"/>
    <property type="match status" value="1"/>
</dbReference>
<dbReference type="GO" id="GO:0005886">
    <property type="term" value="C:plasma membrane"/>
    <property type="evidence" value="ECO:0007669"/>
    <property type="project" value="UniProtKB-SubCell"/>
</dbReference>
<organism evidence="11">
    <name type="scientific">Streptomyces haneummycinicus</name>
    <dbReference type="NCBI Taxonomy" id="3074435"/>
    <lineage>
        <taxon>Bacteria</taxon>
        <taxon>Bacillati</taxon>
        <taxon>Actinomycetota</taxon>
        <taxon>Actinomycetes</taxon>
        <taxon>Kitasatosporales</taxon>
        <taxon>Streptomycetaceae</taxon>
        <taxon>Streptomyces</taxon>
    </lineage>
</organism>
<gene>
    <name evidence="11" type="ORF">SHKM778_57230</name>
</gene>
<reference evidence="11" key="2">
    <citation type="submission" date="2024-07" db="EMBL/GenBank/DDBJ databases">
        <title>Streptomyces haneummycinica sp. nov., a new antibiotic-producing actinobacterium isolated from marine sediment.</title>
        <authorList>
            <person name="Uemura M."/>
            <person name="Hamada M."/>
            <person name="Hirano S."/>
            <person name="Kobayashi K."/>
            <person name="Ohshiro T."/>
            <person name="Kobayashi T."/>
            <person name="Terahara T."/>
        </authorList>
    </citation>
    <scope>NUCLEOTIDE SEQUENCE</scope>
    <source>
        <strain evidence="11">KM77-8</strain>
    </source>
</reference>
<name>A0AAT9HPJ2_9ACTN</name>
<dbReference type="Gene3D" id="3.60.110.10">
    <property type="entry name" value="Carbon-nitrogen hydrolase"/>
    <property type="match status" value="1"/>
</dbReference>
<evidence type="ECO:0000256" key="8">
    <source>
        <dbReference type="SAM" id="MobiDB-lite"/>
    </source>
</evidence>
<keyword evidence="6 9" id="KW-0472">Membrane</keyword>
<dbReference type="SUPFAM" id="SSF56317">
    <property type="entry name" value="Carbon-nitrogen hydrolase"/>
    <property type="match status" value="1"/>
</dbReference>
<accession>A0AAT9HPJ2</accession>
<dbReference type="InterPro" id="IPR036526">
    <property type="entry name" value="C-N_Hydrolase_sf"/>
</dbReference>
<evidence type="ECO:0000256" key="3">
    <source>
        <dbReference type="ARBA" id="ARBA00022679"/>
    </source>
</evidence>
<sequence>MRRSTASLGQDRLRSGRRRLPAAGRPRRHPVLGFAVVLCGFGLHETVRLALEARRTGTLRRAAAVVGALSVVVPLLGAVAARSLVSDKPEAGTTTVAVIQGNVPRLGLDFNSQRRAVLDYHARETERLAADIAAGRAERPDIVLWPENSSDIDPFANADAREVIDRAAKAVGAPISVGGVVHRDGRQLNEQILWDPEKGPVDTYDKRQIQPFGEYLPLRGSWGRSTRNGPRWSARTSAAAPSRASSR</sequence>
<dbReference type="GO" id="GO:0042158">
    <property type="term" value="P:lipoprotein biosynthetic process"/>
    <property type="evidence" value="ECO:0007669"/>
    <property type="project" value="InterPro"/>
</dbReference>
<evidence type="ECO:0000313" key="11">
    <source>
        <dbReference type="EMBL" id="BFO19335.1"/>
    </source>
</evidence>
<dbReference type="EMBL" id="AP035768">
    <property type="protein sequence ID" value="BFO19335.1"/>
    <property type="molecule type" value="Genomic_DNA"/>
</dbReference>
<keyword evidence="3" id="KW-0808">Transferase</keyword>
<feature type="region of interest" description="Disordered" evidence="8">
    <location>
        <begin position="1"/>
        <end position="24"/>
    </location>
</feature>
<proteinExistence type="predicted"/>
<keyword evidence="7" id="KW-0012">Acyltransferase</keyword>